<proteinExistence type="predicted"/>
<evidence type="ECO:0000313" key="2">
    <source>
        <dbReference type="Proteomes" id="UP000660262"/>
    </source>
</evidence>
<dbReference type="EMBL" id="BNJQ01000018">
    <property type="protein sequence ID" value="GHP07908.1"/>
    <property type="molecule type" value="Genomic_DNA"/>
</dbReference>
<dbReference type="AlphaFoldDB" id="A0A830HLZ8"/>
<gene>
    <name evidence="1" type="ORF">PPROV_000665000</name>
</gene>
<comment type="caution">
    <text evidence="1">The sequence shown here is derived from an EMBL/GenBank/DDBJ whole genome shotgun (WGS) entry which is preliminary data.</text>
</comment>
<sequence length="232" mass="26478">MNRLKASGQPIDMPRLNLDDIGYSLRVLHQKEYSIWPKFGRFFNVPREMRPLHGFRDFALETTNEVVTSRELFEIMKSLTDDLFARSHSGGMESSTAFSKVPTSRLSLSSILWFRKVGSIEAARNLAATLLDQFGKANILAPWWRRLSREERKTSLSNNNVIHHVSFDGTDDTEDSDGDEPAMSLSAIRLLRIARRHNRRIRLGLHEVHAKVMEMHNGAATLLDHLKIDRGG</sequence>
<dbReference type="Proteomes" id="UP000660262">
    <property type="component" value="Unassembled WGS sequence"/>
</dbReference>
<protein>
    <submittedName>
        <fullName evidence="1">Uncharacterized protein</fullName>
    </submittedName>
</protein>
<organism evidence="1 2">
    <name type="scientific">Pycnococcus provasolii</name>
    <dbReference type="NCBI Taxonomy" id="41880"/>
    <lineage>
        <taxon>Eukaryota</taxon>
        <taxon>Viridiplantae</taxon>
        <taxon>Chlorophyta</taxon>
        <taxon>Pseudoscourfieldiophyceae</taxon>
        <taxon>Pseudoscourfieldiales</taxon>
        <taxon>Pycnococcaceae</taxon>
        <taxon>Pycnococcus</taxon>
    </lineage>
</organism>
<reference evidence="1" key="1">
    <citation type="submission" date="2020-10" db="EMBL/GenBank/DDBJ databases">
        <title>Unveiling of a novel bifunctional photoreceptor, Dualchrome1, isolated from a cosmopolitan green alga.</title>
        <authorList>
            <person name="Suzuki S."/>
            <person name="Kawachi M."/>
        </authorList>
    </citation>
    <scope>NUCLEOTIDE SEQUENCE</scope>
    <source>
        <strain evidence="1">NIES 2893</strain>
    </source>
</reference>
<evidence type="ECO:0000313" key="1">
    <source>
        <dbReference type="EMBL" id="GHP07908.1"/>
    </source>
</evidence>
<name>A0A830HLZ8_9CHLO</name>
<accession>A0A830HLZ8</accession>
<keyword evidence="2" id="KW-1185">Reference proteome</keyword>